<evidence type="ECO:0000259" key="3">
    <source>
        <dbReference type="SMART" id="SM00903"/>
    </source>
</evidence>
<gene>
    <name evidence="4" type="ORF">ACFPCV_05245</name>
</gene>
<proteinExistence type="predicted"/>
<dbReference type="Proteomes" id="UP001595859">
    <property type="component" value="Unassembled WGS sequence"/>
</dbReference>
<dbReference type="PANTHER" id="PTHR30466:SF1">
    <property type="entry name" value="FMN REDUCTASE (NADH) RUTF"/>
    <property type="match status" value="1"/>
</dbReference>
<dbReference type="SMART" id="SM00903">
    <property type="entry name" value="Flavin_Reduct"/>
    <property type="match status" value="1"/>
</dbReference>
<feature type="region of interest" description="Disordered" evidence="2">
    <location>
        <begin position="1"/>
        <end position="30"/>
    </location>
</feature>
<evidence type="ECO:0000313" key="4">
    <source>
        <dbReference type="EMBL" id="MFC4852901.1"/>
    </source>
</evidence>
<organism evidence="4 5">
    <name type="scientific">Actinophytocola glycyrrhizae</name>
    <dbReference type="NCBI Taxonomy" id="2044873"/>
    <lineage>
        <taxon>Bacteria</taxon>
        <taxon>Bacillati</taxon>
        <taxon>Actinomycetota</taxon>
        <taxon>Actinomycetes</taxon>
        <taxon>Pseudonocardiales</taxon>
        <taxon>Pseudonocardiaceae</taxon>
    </lineage>
</organism>
<dbReference type="InterPro" id="IPR012349">
    <property type="entry name" value="Split_barrel_FMN-bd"/>
</dbReference>
<keyword evidence="1 4" id="KW-0560">Oxidoreductase</keyword>
<dbReference type="EMBL" id="JBHSIS010000002">
    <property type="protein sequence ID" value="MFC4852901.1"/>
    <property type="molecule type" value="Genomic_DNA"/>
</dbReference>
<feature type="domain" description="Flavin reductase like" evidence="3">
    <location>
        <begin position="41"/>
        <end position="181"/>
    </location>
</feature>
<feature type="compositionally biased region" description="Basic and acidic residues" evidence="2">
    <location>
        <begin position="219"/>
        <end position="246"/>
    </location>
</feature>
<reference evidence="5" key="1">
    <citation type="journal article" date="2019" name="Int. J. Syst. Evol. Microbiol.">
        <title>The Global Catalogue of Microorganisms (GCM) 10K type strain sequencing project: providing services to taxonomists for standard genome sequencing and annotation.</title>
        <authorList>
            <consortium name="The Broad Institute Genomics Platform"/>
            <consortium name="The Broad Institute Genome Sequencing Center for Infectious Disease"/>
            <person name="Wu L."/>
            <person name="Ma J."/>
        </authorList>
    </citation>
    <scope>NUCLEOTIDE SEQUENCE [LARGE SCALE GENOMIC DNA]</scope>
    <source>
        <strain evidence="5">ZS-22-S1</strain>
    </source>
</reference>
<dbReference type="Pfam" id="PF01613">
    <property type="entry name" value="Flavin_Reduct"/>
    <property type="match status" value="1"/>
</dbReference>
<evidence type="ECO:0000256" key="2">
    <source>
        <dbReference type="SAM" id="MobiDB-lite"/>
    </source>
</evidence>
<feature type="region of interest" description="Disordered" evidence="2">
    <location>
        <begin position="209"/>
        <end position="252"/>
    </location>
</feature>
<dbReference type="EC" id="1.-.-.-" evidence="4"/>
<feature type="compositionally biased region" description="Basic and acidic residues" evidence="2">
    <location>
        <begin position="19"/>
        <end position="30"/>
    </location>
</feature>
<dbReference type="SUPFAM" id="SSF50475">
    <property type="entry name" value="FMN-binding split barrel"/>
    <property type="match status" value="1"/>
</dbReference>
<accession>A0ABV9S070</accession>
<dbReference type="InterPro" id="IPR002563">
    <property type="entry name" value="Flavin_Rdtase-like_dom"/>
</dbReference>
<dbReference type="PANTHER" id="PTHR30466">
    <property type="entry name" value="FLAVIN REDUCTASE"/>
    <property type="match status" value="1"/>
</dbReference>
<comment type="caution">
    <text evidence="4">The sequence shown here is derived from an EMBL/GenBank/DDBJ whole genome shotgun (WGS) entry which is preliminary data.</text>
</comment>
<dbReference type="GO" id="GO:0016491">
    <property type="term" value="F:oxidoreductase activity"/>
    <property type="evidence" value="ECO:0007669"/>
    <property type="project" value="UniProtKB-KW"/>
</dbReference>
<dbReference type="Gene3D" id="2.30.110.10">
    <property type="entry name" value="Electron Transport, Fmn-binding Protein, Chain A"/>
    <property type="match status" value="1"/>
</dbReference>
<evidence type="ECO:0000313" key="5">
    <source>
        <dbReference type="Proteomes" id="UP001595859"/>
    </source>
</evidence>
<sequence length="252" mass="27436">MSTVDRQEQGQHSVPGSDGTRRSPPDAVDHRQRAVGLRDCLGHFATGVTVVTVGDQNNVHGATVNAFVSVSLDPALVMVSLNRRSQLCERLRDTTFGINILAADQQDLGLHFAGAKSRPDVSVEWEDFTLAPRLRGCLGFLACSPWAMYEGGDHVLYVGEVRYFEHRAGEPLVFHGGAFRDLRDEPDGNAWAGSFDDPATGPWQLYDLLQAGAPPPTTRTDHVAVPRDTSEPGGTRRSDSPDDRRRVPGKPA</sequence>
<dbReference type="InterPro" id="IPR050268">
    <property type="entry name" value="NADH-dep_flavin_reductase"/>
</dbReference>
<keyword evidence="5" id="KW-1185">Reference proteome</keyword>
<protein>
    <submittedName>
        <fullName evidence="4">Flavin reductase family protein</fullName>
        <ecNumber evidence="4">1.-.-.-</ecNumber>
    </submittedName>
</protein>
<evidence type="ECO:0000256" key="1">
    <source>
        <dbReference type="ARBA" id="ARBA00023002"/>
    </source>
</evidence>
<dbReference type="RefSeq" id="WP_378054853.1">
    <property type="nucleotide sequence ID" value="NZ_JBHSIS010000002.1"/>
</dbReference>
<name>A0ABV9S070_9PSEU</name>